<evidence type="ECO:0000313" key="1">
    <source>
        <dbReference type="EMBL" id="KAF8909418.1"/>
    </source>
</evidence>
<name>A0A9P5NZ68_GYMJU</name>
<dbReference type="InterPro" id="IPR029044">
    <property type="entry name" value="Nucleotide-diphossugar_trans"/>
</dbReference>
<organism evidence="1 2">
    <name type="scientific">Gymnopilus junonius</name>
    <name type="common">Spectacular rustgill mushroom</name>
    <name type="synonym">Gymnopilus spectabilis subsp. junonius</name>
    <dbReference type="NCBI Taxonomy" id="109634"/>
    <lineage>
        <taxon>Eukaryota</taxon>
        <taxon>Fungi</taxon>
        <taxon>Dikarya</taxon>
        <taxon>Basidiomycota</taxon>
        <taxon>Agaricomycotina</taxon>
        <taxon>Agaricomycetes</taxon>
        <taxon>Agaricomycetidae</taxon>
        <taxon>Agaricales</taxon>
        <taxon>Agaricineae</taxon>
        <taxon>Hymenogastraceae</taxon>
        <taxon>Gymnopilus</taxon>
    </lineage>
</organism>
<sequence>MTDWILIMDDSGLRDLPQSARTTLLHPPSLFLPFGPKGVLLPIYHSTQDPQLGQIFSAEYVIPPFVTPSPLLSSFVAGSGTLEYSSWADFGHHTATHFSDTTGGILFQVESRVLPHSVNLIGSKSVSPMAAPPGPLRTQFVFFLPTREDLRRAAPLICAMQGTEEKQLKVLIYDDIPKQAAQQDFEEASLQGSRCIVKYDFLTGRTSLSFTREGSAILSGWLDNQRVSVDVVMSVKEMDPLIGFLRSELNHPSFHDATVILIPRKDLDHIEWMSSLSLEEWKSWHTPQIVVSVITKDRPQSLLRLFESLSNARYFGDSLDLRINVEQDCDTETLDVAANMIWPIGRVFLHRRIIHADLLPAVLESWYPQSNDSYGVLLEDDVEVSPLFYAWIKMTILRYRYGDSNDKIPALFGVSLYQQKHLELPLEGRRPFNPRSFFSVPCSWGAVYFPDHWREFHDYLSFRFAESVFTLEDNVVEGVRSNHWLKSWKRYFIELVYLRGYVMLYPNYEDFLSLSTNHLEVGSHVKVRSSEREDLFSLPLMQLQEPQEMCKLLDLPNRRLPHVELLPVLNLTGSLTSLEEIIQRGESRRLDIMQCDRHAELHGIRSLMCSPKASGPFSQL</sequence>
<dbReference type="SUPFAM" id="SSF53448">
    <property type="entry name" value="Nucleotide-diphospho-sugar transferases"/>
    <property type="match status" value="1"/>
</dbReference>
<dbReference type="Gene3D" id="3.90.550.10">
    <property type="entry name" value="Spore Coat Polysaccharide Biosynthesis Protein SpsA, Chain A"/>
    <property type="match status" value="1"/>
</dbReference>
<dbReference type="PANTHER" id="PTHR33604">
    <property type="entry name" value="OSJNBA0004B13.7 PROTEIN"/>
    <property type="match status" value="1"/>
</dbReference>
<proteinExistence type="predicted"/>
<reference evidence="1" key="1">
    <citation type="submission" date="2020-11" db="EMBL/GenBank/DDBJ databases">
        <authorList>
            <consortium name="DOE Joint Genome Institute"/>
            <person name="Ahrendt S."/>
            <person name="Riley R."/>
            <person name="Andreopoulos W."/>
            <person name="LaButti K."/>
            <person name="Pangilinan J."/>
            <person name="Ruiz-duenas F.J."/>
            <person name="Barrasa J.M."/>
            <person name="Sanchez-Garcia M."/>
            <person name="Camarero S."/>
            <person name="Miyauchi S."/>
            <person name="Serrano A."/>
            <person name="Linde D."/>
            <person name="Babiker R."/>
            <person name="Drula E."/>
            <person name="Ayuso-Fernandez I."/>
            <person name="Pacheco R."/>
            <person name="Padilla G."/>
            <person name="Ferreira P."/>
            <person name="Barriuso J."/>
            <person name="Kellner H."/>
            <person name="Castanera R."/>
            <person name="Alfaro M."/>
            <person name="Ramirez L."/>
            <person name="Pisabarro A.G."/>
            <person name="Kuo A."/>
            <person name="Tritt A."/>
            <person name="Lipzen A."/>
            <person name="He G."/>
            <person name="Yan M."/>
            <person name="Ng V."/>
            <person name="Cullen D."/>
            <person name="Martin F."/>
            <person name="Rosso M.-N."/>
            <person name="Henrissat B."/>
            <person name="Hibbett D."/>
            <person name="Martinez A.T."/>
            <person name="Grigoriev I.V."/>
        </authorList>
    </citation>
    <scope>NUCLEOTIDE SEQUENCE</scope>
    <source>
        <strain evidence="1">AH 44721</strain>
    </source>
</reference>
<evidence type="ECO:0000313" key="2">
    <source>
        <dbReference type="Proteomes" id="UP000724874"/>
    </source>
</evidence>
<dbReference type="EMBL" id="JADNYJ010000009">
    <property type="protein sequence ID" value="KAF8909418.1"/>
    <property type="molecule type" value="Genomic_DNA"/>
</dbReference>
<comment type="caution">
    <text evidence="1">The sequence shown here is derived from an EMBL/GenBank/DDBJ whole genome shotgun (WGS) entry which is preliminary data.</text>
</comment>
<dbReference type="PANTHER" id="PTHR33604:SF3">
    <property type="entry name" value="OSJNBA0004B13.7 PROTEIN"/>
    <property type="match status" value="1"/>
</dbReference>
<dbReference type="Proteomes" id="UP000724874">
    <property type="component" value="Unassembled WGS sequence"/>
</dbReference>
<gene>
    <name evidence="1" type="ORF">CPB84DRAFT_1766090</name>
</gene>
<dbReference type="AlphaFoldDB" id="A0A9P5NZ68"/>
<keyword evidence="2" id="KW-1185">Reference proteome</keyword>
<accession>A0A9P5NZ68</accession>
<dbReference type="OrthoDB" id="2020070at2759"/>
<protein>
    <submittedName>
        <fullName evidence="1">Uncharacterized protein</fullName>
    </submittedName>
</protein>